<dbReference type="PANTHER" id="PTHR23501">
    <property type="entry name" value="MAJOR FACILITATOR SUPERFAMILY"/>
    <property type="match status" value="1"/>
</dbReference>
<dbReference type="PROSITE" id="PS50850">
    <property type="entry name" value="MFS"/>
    <property type="match status" value="1"/>
</dbReference>
<evidence type="ECO:0000256" key="2">
    <source>
        <dbReference type="ARBA" id="ARBA00022448"/>
    </source>
</evidence>
<dbReference type="Pfam" id="PF07690">
    <property type="entry name" value="MFS_1"/>
    <property type="match status" value="1"/>
</dbReference>
<keyword evidence="2" id="KW-0813">Transport</keyword>
<sequence>MVDNNGQRYSSVLLMLTLLLGTFSTALTTNMLVTSYPTLMNQFSISSATVQWLTTGPLLIMGIMIPISAWLLNNFNLKWIYFTALTFFFVGLIISFTADNFGMILFGRLVQSVGVGVTFPTIQTVLLVIFLPVIEDR</sequence>
<feature type="transmembrane region" description="Helical" evidence="6">
    <location>
        <begin position="12"/>
        <end position="32"/>
    </location>
</feature>
<feature type="transmembrane region" description="Helical" evidence="6">
    <location>
        <begin position="79"/>
        <end position="98"/>
    </location>
</feature>
<dbReference type="InterPro" id="IPR020846">
    <property type="entry name" value="MFS_dom"/>
</dbReference>
<dbReference type="PANTHER" id="PTHR23501:SF191">
    <property type="entry name" value="VACUOLAR BASIC AMINO ACID TRANSPORTER 4"/>
    <property type="match status" value="1"/>
</dbReference>
<feature type="transmembrane region" description="Helical" evidence="6">
    <location>
        <begin position="110"/>
        <end position="134"/>
    </location>
</feature>
<dbReference type="InterPro" id="IPR036259">
    <property type="entry name" value="MFS_trans_sf"/>
</dbReference>
<name>A0A401FHL8_9LACO</name>
<dbReference type="OrthoDB" id="9816041at2"/>
<reference evidence="8 9" key="1">
    <citation type="submission" date="2017-11" db="EMBL/GenBank/DDBJ databases">
        <title>Draft Genome Sequence of Lactobacillus curieae NBRC 111893 isolated from Koso, a Japanese sugar-Vegetable Fermented Beverage.</title>
        <authorList>
            <person name="Chiou T.Y."/>
            <person name="Oshima K."/>
            <person name="Suda W."/>
            <person name="Hattori M."/>
            <person name="Takahashi T."/>
        </authorList>
    </citation>
    <scope>NUCLEOTIDE SEQUENCE [LARGE SCALE GENOMIC DNA]</scope>
    <source>
        <strain evidence="8 9">NBRC111893</strain>
    </source>
</reference>
<proteinExistence type="predicted"/>
<feature type="transmembrane region" description="Helical" evidence="6">
    <location>
        <begin position="52"/>
        <end position="72"/>
    </location>
</feature>
<evidence type="ECO:0000259" key="7">
    <source>
        <dbReference type="PROSITE" id="PS50850"/>
    </source>
</evidence>
<evidence type="ECO:0000256" key="4">
    <source>
        <dbReference type="ARBA" id="ARBA00022989"/>
    </source>
</evidence>
<dbReference type="Gene3D" id="1.20.1720.10">
    <property type="entry name" value="Multidrug resistance protein D"/>
    <property type="match status" value="1"/>
</dbReference>
<dbReference type="GO" id="GO:0022857">
    <property type="term" value="F:transmembrane transporter activity"/>
    <property type="evidence" value="ECO:0007669"/>
    <property type="project" value="InterPro"/>
</dbReference>
<accession>A0A401FHL8</accession>
<dbReference type="GO" id="GO:0005886">
    <property type="term" value="C:plasma membrane"/>
    <property type="evidence" value="ECO:0007669"/>
    <property type="project" value="UniProtKB-SubCell"/>
</dbReference>
<evidence type="ECO:0000256" key="3">
    <source>
        <dbReference type="ARBA" id="ARBA00022692"/>
    </source>
</evidence>
<comment type="subcellular location">
    <subcellularLocation>
        <location evidence="1">Cell membrane</location>
        <topology evidence="1">Multi-pass membrane protein</topology>
    </subcellularLocation>
</comment>
<keyword evidence="9" id="KW-1185">Reference proteome</keyword>
<keyword evidence="4 6" id="KW-1133">Transmembrane helix</keyword>
<evidence type="ECO:0000256" key="5">
    <source>
        <dbReference type="ARBA" id="ARBA00023136"/>
    </source>
</evidence>
<evidence type="ECO:0000313" key="9">
    <source>
        <dbReference type="Proteomes" id="UP000286974"/>
    </source>
</evidence>
<gene>
    <name evidence="8" type="ORF">NBRC111893_1</name>
</gene>
<dbReference type="RefSeq" id="WP_125007507.1">
    <property type="nucleotide sequence ID" value="NZ_BEXA01000001.1"/>
</dbReference>
<evidence type="ECO:0000256" key="1">
    <source>
        <dbReference type="ARBA" id="ARBA00004651"/>
    </source>
</evidence>
<dbReference type="InterPro" id="IPR011701">
    <property type="entry name" value="MFS"/>
</dbReference>
<dbReference type="EMBL" id="BEXA01000001">
    <property type="protein sequence ID" value="GAY71855.1"/>
    <property type="molecule type" value="Genomic_DNA"/>
</dbReference>
<organism evidence="8 9">
    <name type="scientific">Lentilactobacillus kosonis</name>
    <dbReference type="NCBI Taxonomy" id="2810561"/>
    <lineage>
        <taxon>Bacteria</taxon>
        <taxon>Bacillati</taxon>
        <taxon>Bacillota</taxon>
        <taxon>Bacilli</taxon>
        <taxon>Lactobacillales</taxon>
        <taxon>Lactobacillaceae</taxon>
        <taxon>Lentilactobacillus</taxon>
    </lineage>
</organism>
<comment type="caution">
    <text evidence="8">The sequence shown here is derived from an EMBL/GenBank/DDBJ whole genome shotgun (WGS) entry which is preliminary data.</text>
</comment>
<dbReference type="AlphaFoldDB" id="A0A401FHL8"/>
<feature type="domain" description="Major facilitator superfamily (MFS) profile" evidence="7">
    <location>
        <begin position="14"/>
        <end position="137"/>
    </location>
</feature>
<protein>
    <submittedName>
        <fullName evidence="8">Multidrug resistance protein</fullName>
    </submittedName>
</protein>
<dbReference type="SUPFAM" id="SSF103473">
    <property type="entry name" value="MFS general substrate transporter"/>
    <property type="match status" value="1"/>
</dbReference>
<keyword evidence="3 6" id="KW-0812">Transmembrane</keyword>
<dbReference type="Proteomes" id="UP000286974">
    <property type="component" value="Unassembled WGS sequence"/>
</dbReference>
<evidence type="ECO:0000256" key="6">
    <source>
        <dbReference type="SAM" id="Phobius"/>
    </source>
</evidence>
<evidence type="ECO:0000313" key="8">
    <source>
        <dbReference type="EMBL" id="GAY71855.1"/>
    </source>
</evidence>
<keyword evidence="5 6" id="KW-0472">Membrane</keyword>